<dbReference type="GO" id="GO:0005829">
    <property type="term" value="C:cytosol"/>
    <property type="evidence" value="ECO:0007669"/>
    <property type="project" value="TreeGrafter"/>
</dbReference>
<keyword evidence="16" id="KW-1185">Reference proteome</keyword>
<dbReference type="OrthoDB" id="8659436at2"/>
<dbReference type="InterPro" id="IPR036390">
    <property type="entry name" value="WH_DNA-bd_sf"/>
</dbReference>
<feature type="binding site" evidence="14">
    <location>
        <position position="102"/>
    </location>
    <ligand>
        <name>Fe cation</name>
        <dbReference type="ChEBI" id="CHEBI:24875"/>
    </ligand>
</feature>
<dbReference type="Proteomes" id="UP000237968">
    <property type="component" value="Unassembled WGS sequence"/>
</dbReference>
<evidence type="ECO:0000256" key="7">
    <source>
        <dbReference type="ARBA" id="ARBA00022723"/>
    </source>
</evidence>
<evidence type="ECO:0000256" key="14">
    <source>
        <dbReference type="PIRSR" id="PIRSR602481-2"/>
    </source>
</evidence>
<accession>A0A2S9XIX5</accession>
<dbReference type="GO" id="GO:0045892">
    <property type="term" value="P:negative regulation of DNA-templated transcription"/>
    <property type="evidence" value="ECO:0007669"/>
    <property type="project" value="TreeGrafter"/>
</dbReference>
<evidence type="ECO:0000256" key="1">
    <source>
        <dbReference type="ARBA" id="ARBA00004496"/>
    </source>
</evidence>
<feature type="binding site" evidence="13">
    <location>
        <position position="146"/>
    </location>
    <ligand>
        <name>Zn(2+)</name>
        <dbReference type="ChEBI" id="CHEBI:29105"/>
    </ligand>
</feature>
<dbReference type="GO" id="GO:0008270">
    <property type="term" value="F:zinc ion binding"/>
    <property type="evidence" value="ECO:0007669"/>
    <property type="project" value="TreeGrafter"/>
</dbReference>
<evidence type="ECO:0000256" key="3">
    <source>
        <dbReference type="ARBA" id="ARBA00011738"/>
    </source>
</evidence>
<comment type="subunit">
    <text evidence="3">Homodimer.</text>
</comment>
<dbReference type="GO" id="GO:1900705">
    <property type="term" value="P:negative regulation of siderophore biosynthetic process"/>
    <property type="evidence" value="ECO:0007669"/>
    <property type="project" value="TreeGrafter"/>
</dbReference>
<keyword evidence="11" id="KW-0238">DNA-binding</keyword>
<gene>
    <name evidence="15" type="primary">fur_2</name>
    <name evidence="15" type="ORF">ENSA5_47420</name>
</gene>
<evidence type="ECO:0000256" key="13">
    <source>
        <dbReference type="PIRSR" id="PIRSR602481-1"/>
    </source>
</evidence>
<keyword evidence="7 13" id="KW-0479">Metal-binding</keyword>
<protein>
    <recommendedName>
        <fullName evidence="4">Ferric uptake regulation protein</fullName>
    </recommendedName>
</protein>
<evidence type="ECO:0000256" key="6">
    <source>
        <dbReference type="ARBA" id="ARBA00022491"/>
    </source>
</evidence>
<proteinExistence type="inferred from homology"/>
<dbReference type="InterPro" id="IPR002481">
    <property type="entry name" value="FUR"/>
</dbReference>
<comment type="similarity">
    <text evidence="2">Belongs to the Fur family.</text>
</comment>
<dbReference type="InterPro" id="IPR043135">
    <property type="entry name" value="Fur_C"/>
</dbReference>
<dbReference type="PANTHER" id="PTHR33202">
    <property type="entry name" value="ZINC UPTAKE REGULATION PROTEIN"/>
    <property type="match status" value="1"/>
</dbReference>
<feature type="binding site" evidence="14">
    <location>
        <position position="121"/>
    </location>
    <ligand>
        <name>Fe cation</name>
        <dbReference type="ChEBI" id="CHEBI:24875"/>
    </ligand>
</feature>
<name>A0A2S9XIX5_9BACT</name>
<dbReference type="CDD" id="cd07153">
    <property type="entry name" value="Fur_like"/>
    <property type="match status" value="1"/>
</dbReference>
<evidence type="ECO:0000256" key="12">
    <source>
        <dbReference type="ARBA" id="ARBA00023163"/>
    </source>
</evidence>
<comment type="cofactor">
    <cofactor evidence="13">
        <name>Zn(2+)</name>
        <dbReference type="ChEBI" id="CHEBI:29105"/>
    </cofactor>
    <text evidence="13">Binds 1 zinc ion per subunit.</text>
</comment>
<evidence type="ECO:0000313" key="16">
    <source>
        <dbReference type="Proteomes" id="UP000237968"/>
    </source>
</evidence>
<evidence type="ECO:0000256" key="11">
    <source>
        <dbReference type="ARBA" id="ARBA00023125"/>
    </source>
</evidence>
<dbReference type="PANTHER" id="PTHR33202:SF2">
    <property type="entry name" value="FERRIC UPTAKE REGULATION PROTEIN"/>
    <property type="match status" value="1"/>
</dbReference>
<keyword evidence="10" id="KW-0805">Transcription regulation</keyword>
<evidence type="ECO:0000256" key="8">
    <source>
        <dbReference type="ARBA" id="ARBA00022833"/>
    </source>
</evidence>
<feature type="binding site" evidence="14">
    <location>
        <position position="100"/>
    </location>
    <ligand>
        <name>Fe cation</name>
        <dbReference type="ChEBI" id="CHEBI:24875"/>
    </ligand>
</feature>
<evidence type="ECO:0000256" key="2">
    <source>
        <dbReference type="ARBA" id="ARBA00007957"/>
    </source>
</evidence>
<feature type="binding site" evidence="14">
    <location>
        <position position="138"/>
    </location>
    <ligand>
        <name>Fe cation</name>
        <dbReference type="ChEBI" id="CHEBI:24875"/>
    </ligand>
</feature>
<dbReference type="GO" id="GO:0003700">
    <property type="term" value="F:DNA-binding transcription factor activity"/>
    <property type="evidence" value="ECO:0007669"/>
    <property type="project" value="InterPro"/>
</dbReference>
<evidence type="ECO:0000256" key="9">
    <source>
        <dbReference type="ARBA" id="ARBA00023004"/>
    </source>
</evidence>
<dbReference type="GO" id="GO:0000976">
    <property type="term" value="F:transcription cis-regulatory region binding"/>
    <property type="evidence" value="ECO:0007669"/>
    <property type="project" value="TreeGrafter"/>
</dbReference>
<dbReference type="EMBL" id="PVNK01000204">
    <property type="protein sequence ID" value="PRP92829.1"/>
    <property type="molecule type" value="Genomic_DNA"/>
</dbReference>
<reference evidence="15 16" key="1">
    <citation type="submission" date="2018-03" db="EMBL/GenBank/DDBJ databases">
        <title>Draft Genome Sequences of the Obligatory Marine Myxobacteria Enhygromyxa salina SWB005.</title>
        <authorList>
            <person name="Poehlein A."/>
            <person name="Moghaddam J.A."/>
            <person name="Harms H."/>
            <person name="Alanjari M."/>
            <person name="Koenig G.M."/>
            <person name="Daniel R."/>
            <person name="Schaeberle T.F."/>
        </authorList>
    </citation>
    <scope>NUCLEOTIDE SEQUENCE [LARGE SCALE GENOMIC DNA]</scope>
    <source>
        <strain evidence="15 16">SWB005</strain>
    </source>
</reference>
<evidence type="ECO:0000256" key="5">
    <source>
        <dbReference type="ARBA" id="ARBA00022490"/>
    </source>
</evidence>
<keyword evidence="8 13" id="KW-0862">Zinc</keyword>
<dbReference type="AlphaFoldDB" id="A0A2S9XIX5"/>
<evidence type="ECO:0000256" key="10">
    <source>
        <dbReference type="ARBA" id="ARBA00023015"/>
    </source>
</evidence>
<dbReference type="SUPFAM" id="SSF46785">
    <property type="entry name" value="Winged helix' DNA-binding domain"/>
    <property type="match status" value="1"/>
</dbReference>
<feature type="binding site" evidence="13">
    <location>
        <position position="106"/>
    </location>
    <ligand>
        <name>Zn(2+)</name>
        <dbReference type="ChEBI" id="CHEBI:29105"/>
    </ligand>
</feature>
<dbReference type="Gene3D" id="1.10.10.10">
    <property type="entry name" value="Winged helix-like DNA-binding domain superfamily/Winged helix DNA-binding domain"/>
    <property type="match status" value="1"/>
</dbReference>
<keyword evidence="9 14" id="KW-0408">Iron</keyword>
<dbReference type="FunFam" id="3.30.1490.190:FF:000001">
    <property type="entry name" value="Ferric uptake regulation protein"/>
    <property type="match status" value="1"/>
</dbReference>
<comment type="caution">
    <text evidence="15">The sequence shown here is derived from an EMBL/GenBank/DDBJ whole genome shotgun (WGS) entry which is preliminary data.</text>
</comment>
<evidence type="ECO:0000313" key="15">
    <source>
        <dbReference type="EMBL" id="PRP92829.1"/>
    </source>
</evidence>
<organism evidence="15 16">
    <name type="scientific">Enhygromyxa salina</name>
    <dbReference type="NCBI Taxonomy" id="215803"/>
    <lineage>
        <taxon>Bacteria</taxon>
        <taxon>Pseudomonadati</taxon>
        <taxon>Myxococcota</taxon>
        <taxon>Polyangia</taxon>
        <taxon>Nannocystales</taxon>
        <taxon>Nannocystaceae</taxon>
        <taxon>Enhygromyxa</taxon>
    </lineage>
</organism>
<sequence length="172" mass="19617">MEAATDEPDVDELMEQFHDYLSKKQLKSTRQRDIIARRFFSTGGHLSIEELLVLAREENPRIGYATVYRTLKLLTECGLAAQRRFGEGQAIYETAGDTEHHDHLICIECDFVLEFANDEIERLQDQVARSFGFNLVRHKLELYGLCPKARGIKGGSCPREEDEARGDRVGLT</sequence>
<dbReference type="Gene3D" id="3.30.1490.190">
    <property type="match status" value="1"/>
</dbReference>
<evidence type="ECO:0000256" key="4">
    <source>
        <dbReference type="ARBA" id="ARBA00020910"/>
    </source>
</evidence>
<comment type="subcellular location">
    <subcellularLocation>
        <location evidence="1">Cytoplasm</location>
    </subcellularLocation>
</comment>
<dbReference type="Pfam" id="PF01475">
    <property type="entry name" value="FUR"/>
    <property type="match status" value="1"/>
</dbReference>
<keyword evidence="6" id="KW-0678">Repressor</keyword>
<dbReference type="RefSeq" id="WP_106393995.1">
    <property type="nucleotide sequence ID" value="NZ_PVNK01000204.1"/>
</dbReference>
<dbReference type="InterPro" id="IPR036388">
    <property type="entry name" value="WH-like_DNA-bd_sf"/>
</dbReference>
<keyword evidence="5" id="KW-0963">Cytoplasm</keyword>
<comment type="cofactor">
    <cofactor evidence="14">
        <name>Mn(2+)</name>
        <dbReference type="ChEBI" id="CHEBI:29035"/>
    </cofactor>
    <cofactor evidence="14">
        <name>Fe(2+)</name>
        <dbReference type="ChEBI" id="CHEBI:29033"/>
    </cofactor>
    <text evidence="14">Binds 1 Mn(2+) or Fe(2+) ion per subunit.</text>
</comment>
<feature type="binding site" evidence="13">
    <location>
        <position position="109"/>
    </location>
    <ligand>
        <name>Zn(2+)</name>
        <dbReference type="ChEBI" id="CHEBI:29105"/>
    </ligand>
</feature>
<keyword evidence="12" id="KW-0804">Transcription</keyword>